<name>A0A558DZ23_9GAMM</name>
<dbReference type="RefSeq" id="WP_144359665.1">
    <property type="nucleotide sequence ID" value="NZ_VMNH01000018.1"/>
</dbReference>
<dbReference type="EMBL" id="VMNH01000018">
    <property type="protein sequence ID" value="TVO71954.1"/>
    <property type="molecule type" value="Genomic_DNA"/>
</dbReference>
<reference evidence="1 2" key="1">
    <citation type="submission" date="2019-07" db="EMBL/GenBank/DDBJ databases">
        <title>The pathways for chlorine oxyanion respiration interact through the shared metabolite chlorate.</title>
        <authorList>
            <person name="Barnum T.P."/>
            <person name="Cheng Y."/>
            <person name="Hill K.A."/>
            <person name="Lucas L.N."/>
            <person name="Carlson H.K."/>
            <person name="Coates J.D."/>
        </authorList>
    </citation>
    <scope>NUCLEOTIDE SEQUENCE [LARGE SCALE GENOMIC DNA]</scope>
    <source>
        <strain evidence="1 2">BK-1</strain>
    </source>
</reference>
<dbReference type="AlphaFoldDB" id="A0A558DZ23"/>
<proteinExistence type="predicted"/>
<accession>A0A558DZ23</accession>
<keyword evidence="2" id="KW-1185">Reference proteome</keyword>
<evidence type="ECO:0000313" key="2">
    <source>
        <dbReference type="Proteomes" id="UP000316649"/>
    </source>
</evidence>
<protein>
    <submittedName>
        <fullName evidence="1">Uncharacterized protein</fullName>
    </submittedName>
</protein>
<dbReference type="Proteomes" id="UP000316649">
    <property type="component" value="Unassembled WGS sequence"/>
</dbReference>
<evidence type="ECO:0000313" key="1">
    <source>
        <dbReference type="EMBL" id="TVO71954.1"/>
    </source>
</evidence>
<comment type="caution">
    <text evidence="1">The sequence shown here is derived from an EMBL/GenBank/DDBJ whole genome shotgun (WGS) entry which is preliminary data.</text>
</comment>
<organism evidence="1 2">
    <name type="scientific">Sedimenticola selenatireducens</name>
    <dbReference type="NCBI Taxonomy" id="191960"/>
    <lineage>
        <taxon>Bacteria</taxon>
        <taxon>Pseudomonadati</taxon>
        <taxon>Pseudomonadota</taxon>
        <taxon>Gammaproteobacteria</taxon>
        <taxon>Chromatiales</taxon>
        <taxon>Sedimenticolaceae</taxon>
        <taxon>Sedimenticola</taxon>
    </lineage>
</organism>
<gene>
    <name evidence="1" type="ORF">FHP88_13755</name>
</gene>
<dbReference type="OrthoDB" id="5694518at2"/>
<sequence length="676" mass="74592">MKSGRLVARKPFRLPLAILSILFYTSANASWSPELITTKERSYRLPSEEIRLYIPPEVPLEVLQSLSLELDDIDVTALVGRDGDFALFVPVQPLSYGQHRLRLVENATDGSILERGFWTLEVRKSESFREADLNIATSIELSKRIGEKNMTALPSRRTQGTGSAAIQGRLADGDWQSGLNLPLFYNSNTDGREVEVGEFLLDWQRKSLSAKVGHHPIAPDSLVMSGFNRRGVSATYASSLYATSVTGFSMRGSQISGFEQGMGVGDSTDQVQGGVVTAYPINRADAGMALSAIYLAGEAPDTGLGVAGDPFSSGGDAWSIGADGSWLDRRIRLRGEYASTAYDFDGSGGYGSEKDSGYSLLMTYKPWLQKQIGDNYLDWNMGAEYKQIGTYFKSVANPGATADRKMGRLFSDISWGGLGVQAQLAQETDNVADLVTLPRLRSRLAGVSTSYTPTPEYNAAGEWVTGWLGHPSYSLYGNLQTAETVSRASLDPNTFVDTQTRILGATANFSHEEWSWSINYTWTRLYDDSVQAGTATTNESRSRATGLDFMFNLTPNYTLSPHFSWDETRYLDLGYTDKALLWGVSLDARFIPDRLTGRFDYSMNRSWVTNDTSDNTTDQFSANLTWIAVRQNPSRPGISFTLSGDYRDYNDSIVSGNDNEGYQLFLRTLIGWSGSY</sequence>